<reference evidence="6" key="1">
    <citation type="submission" date="2015-02" db="EMBL/GenBank/DDBJ databases">
        <title>Genome sequencing for Strongylocentrotus purpuratus.</title>
        <authorList>
            <person name="Murali S."/>
            <person name="Liu Y."/>
            <person name="Vee V."/>
            <person name="English A."/>
            <person name="Wang M."/>
            <person name="Skinner E."/>
            <person name="Han Y."/>
            <person name="Muzny D.M."/>
            <person name="Worley K.C."/>
            <person name="Gibbs R.A."/>
        </authorList>
    </citation>
    <scope>NUCLEOTIDE SEQUENCE</scope>
</reference>
<name>A0A7M7SSJ8_STRPU</name>
<dbReference type="GeneID" id="594730"/>
<dbReference type="GO" id="GO:0008277">
    <property type="term" value="P:regulation of G protein-coupled receptor signaling pathway"/>
    <property type="evidence" value="ECO:0007669"/>
    <property type="project" value="InterPro"/>
</dbReference>
<dbReference type="KEGG" id="spu:115919159"/>
<evidence type="ECO:0000256" key="3">
    <source>
        <dbReference type="SAM" id="MobiDB-lite"/>
    </source>
</evidence>
<evidence type="ECO:0000313" key="5">
    <source>
        <dbReference type="EnsemblMetazoa" id="XP_030828034"/>
    </source>
</evidence>
<proteinExistence type="inferred from homology"/>
<dbReference type="InParanoid" id="A0A7M7SSJ8"/>
<feature type="compositionally biased region" description="Basic and acidic residues" evidence="3">
    <location>
        <begin position="1"/>
        <end position="10"/>
    </location>
</feature>
<dbReference type="RefSeq" id="XP_030828034.1">
    <property type="nucleotide sequence ID" value="XM_030972174.1"/>
</dbReference>
<dbReference type="InterPro" id="IPR024253">
    <property type="entry name" value="Phosducin_thioredoxin-like_dom"/>
</dbReference>
<dbReference type="InterPro" id="IPR001200">
    <property type="entry name" value="Phosducin"/>
</dbReference>
<feature type="compositionally biased region" description="Acidic residues" evidence="3">
    <location>
        <begin position="19"/>
        <end position="30"/>
    </location>
</feature>
<dbReference type="SUPFAM" id="SSF52833">
    <property type="entry name" value="Thioredoxin-like"/>
    <property type="match status" value="1"/>
</dbReference>
<dbReference type="InterPro" id="IPR036249">
    <property type="entry name" value="Thioredoxin-like_sf"/>
</dbReference>
<dbReference type="EnsemblMetazoa" id="XM_030972173">
    <property type="protein sequence ID" value="XP_030828033"/>
    <property type="gene ID" value="LOC115919159"/>
</dbReference>
<dbReference type="RefSeq" id="XP_799253.2">
    <property type="nucleotide sequence ID" value="XM_794160.5"/>
</dbReference>
<dbReference type="EnsemblMetazoa" id="XM_794160">
    <property type="protein sequence ID" value="XP_799253"/>
    <property type="gene ID" value="LOC594730"/>
</dbReference>
<dbReference type="RefSeq" id="XP_011677737.1">
    <property type="nucleotide sequence ID" value="XM_011679435.2"/>
</dbReference>
<keyword evidence="2" id="KW-0597">Phosphoprotein</keyword>
<dbReference type="EnsemblMetazoa" id="XM_030972174">
    <property type="protein sequence ID" value="XP_030828034"/>
    <property type="gene ID" value="LOC115919159"/>
</dbReference>
<dbReference type="OrthoDB" id="70588at2759"/>
<dbReference type="OMA" id="GIIEMMP"/>
<dbReference type="Gene3D" id="3.40.30.10">
    <property type="entry name" value="Glutaredoxin"/>
    <property type="match status" value="1"/>
</dbReference>
<dbReference type="InterPro" id="IPR023196">
    <property type="entry name" value="Phosducin_N_dom_sf"/>
</dbReference>
<protein>
    <recommendedName>
        <fullName evidence="4">Phosducin domain-containing protein</fullName>
    </recommendedName>
</protein>
<dbReference type="RefSeq" id="XP_030828033.1">
    <property type="nucleotide sequence ID" value="XM_030972173.1"/>
</dbReference>
<dbReference type="Proteomes" id="UP000007110">
    <property type="component" value="Unassembled WGS sequence"/>
</dbReference>
<evidence type="ECO:0000313" key="6">
    <source>
        <dbReference type="Proteomes" id="UP000007110"/>
    </source>
</evidence>
<dbReference type="Gene3D" id="1.10.168.10">
    <property type="entry name" value="Phosducin, domain 2"/>
    <property type="match status" value="1"/>
</dbReference>
<keyword evidence="6" id="KW-1185">Reference proteome</keyword>
<dbReference type="InterPro" id="IPR051499">
    <property type="entry name" value="Phosducin-like_reg"/>
</dbReference>
<dbReference type="FunCoup" id="A0A7M7SSJ8">
    <property type="interactions" value="966"/>
</dbReference>
<evidence type="ECO:0000259" key="4">
    <source>
        <dbReference type="Pfam" id="PF02114"/>
    </source>
</evidence>
<feature type="domain" description="Phosducin" evidence="4">
    <location>
        <begin position="53"/>
        <end position="274"/>
    </location>
</feature>
<dbReference type="Pfam" id="PF02114">
    <property type="entry name" value="Phosducin"/>
    <property type="match status" value="1"/>
</dbReference>
<reference evidence="5" key="2">
    <citation type="submission" date="2021-01" db="UniProtKB">
        <authorList>
            <consortium name="EnsemblMetazoa"/>
        </authorList>
    </citation>
    <scope>IDENTIFICATION</scope>
</reference>
<feature type="region of interest" description="Disordered" evidence="3">
    <location>
        <begin position="1"/>
        <end position="65"/>
    </location>
</feature>
<dbReference type="EnsemblMetazoa" id="XM_011679435">
    <property type="protein sequence ID" value="XP_011677737"/>
    <property type="gene ID" value="LOC594730"/>
</dbReference>
<sequence length="293" mass="33527">MTTLDDKLLGEKTQYYYSDSEDEREEDDDDKSSGDEQNKDCAASPEAEFIPEADLSASGYGASRTGPKGVLADWRRFKQLETEKRGDQDREKRLLAEKLSMTCRSYLDDEKAKEDEELDQLQLESMLEDEFMRRYREERMNQMILNIQKNSPRFGKLLRLNKNNFVDAIDSERKEVTVIIHIEDQSLQACESMNGCLHCLAQEYPFVKFCAANAADIQTSQLFTEKGLPALLVYKAGQLIGNFIRVSDVFGEDFFATEVESFLQEHGLLPNKDDAKVIPGHVEEDEDSDLELD</sequence>
<comment type="similarity">
    <text evidence="1">Belongs to the phosducin family.</text>
</comment>
<accession>A0A7M7SSJ8</accession>
<organism evidence="5 6">
    <name type="scientific">Strongylocentrotus purpuratus</name>
    <name type="common">Purple sea urchin</name>
    <dbReference type="NCBI Taxonomy" id="7668"/>
    <lineage>
        <taxon>Eukaryota</taxon>
        <taxon>Metazoa</taxon>
        <taxon>Echinodermata</taxon>
        <taxon>Eleutherozoa</taxon>
        <taxon>Echinozoa</taxon>
        <taxon>Echinoidea</taxon>
        <taxon>Euechinoidea</taxon>
        <taxon>Echinacea</taxon>
        <taxon>Camarodonta</taxon>
        <taxon>Echinidea</taxon>
        <taxon>Strongylocentrotidae</taxon>
        <taxon>Strongylocentrotus</taxon>
    </lineage>
</organism>
<dbReference type="PRINTS" id="PR00677">
    <property type="entry name" value="PHOSDUCIN"/>
</dbReference>
<dbReference type="CDD" id="cd02987">
    <property type="entry name" value="Phd_like_Phd"/>
    <property type="match status" value="1"/>
</dbReference>
<evidence type="ECO:0000256" key="1">
    <source>
        <dbReference type="ARBA" id="ARBA00009686"/>
    </source>
</evidence>
<dbReference type="GeneID" id="115919159"/>
<dbReference type="KEGG" id="spu:594730"/>
<evidence type="ECO:0000256" key="2">
    <source>
        <dbReference type="ARBA" id="ARBA00022553"/>
    </source>
</evidence>
<dbReference type="PANTHER" id="PTHR46052:SF1">
    <property type="entry name" value="PHOSDUCIN-LIKE PROTEIN"/>
    <property type="match status" value="1"/>
</dbReference>
<dbReference type="PANTHER" id="PTHR46052">
    <property type="entry name" value="PHOSDUCIN-LIKE PROTEIN"/>
    <property type="match status" value="1"/>
</dbReference>
<dbReference type="AlphaFoldDB" id="A0A7M7SSJ8"/>